<gene>
    <name evidence="2" type="ORF">DNU06_05025</name>
</gene>
<feature type="transmembrane region" description="Helical" evidence="1">
    <location>
        <begin position="389"/>
        <end position="409"/>
    </location>
</feature>
<dbReference type="Proteomes" id="UP000249248">
    <property type="component" value="Unassembled WGS sequence"/>
</dbReference>
<feature type="transmembrane region" description="Helical" evidence="1">
    <location>
        <begin position="327"/>
        <end position="348"/>
    </location>
</feature>
<reference evidence="2 3" key="1">
    <citation type="submission" date="2018-06" db="EMBL/GenBank/DDBJ databases">
        <title>The draft genome sequence of Crocinitomix sp. SM1701.</title>
        <authorList>
            <person name="Zhang X."/>
        </authorList>
    </citation>
    <scope>NUCLEOTIDE SEQUENCE [LARGE SCALE GENOMIC DNA]</scope>
    <source>
        <strain evidence="2 3">SM1701</strain>
    </source>
</reference>
<dbReference type="RefSeq" id="WP_111062135.1">
    <property type="nucleotide sequence ID" value="NZ_JBHUCU010000002.1"/>
</dbReference>
<feature type="transmembrane region" description="Helical" evidence="1">
    <location>
        <begin position="157"/>
        <end position="178"/>
    </location>
</feature>
<proteinExistence type="predicted"/>
<keyword evidence="3" id="KW-1185">Reference proteome</keyword>
<feature type="transmembrane region" description="Helical" evidence="1">
    <location>
        <begin position="263"/>
        <end position="282"/>
    </location>
</feature>
<evidence type="ECO:0000313" key="3">
    <source>
        <dbReference type="Proteomes" id="UP000249248"/>
    </source>
</evidence>
<feature type="transmembrane region" description="Helical" evidence="1">
    <location>
        <begin position="199"/>
        <end position="224"/>
    </location>
</feature>
<dbReference type="Pfam" id="PF26314">
    <property type="entry name" value="MptA_B_family"/>
    <property type="match status" value="1"/>
</dbReference>
<accession>A0A2W1N2C7</accession>
<keyword evidence="1" id="KW-0812">Transmembrane</keyword>
<dbReference type="OrthoDB" id="1491846at2"/>
<evidence type="ECO:0000313" key="2">
    <source>
        <dbReference type="EMBL" id="PZE17984.1"/>
    </source>
</evidence>
<keyword evidence="1" id="KW-1133">Transmembrane helix</keyword>
<name>A0A2W1N2C7_9FLAO</name>
<evidence type="ECO:0008006" key="4">
    <source>
        <dbReference type="Google" id="ProtNLM"/>
    </source>
</evidence>
<feature type="transmembrane region" description="Helical" evidence="1">
    <location>
        <begin position="34"/>
        <end position="52"/>
    </location>
</feature>
<dbReference type="GO" id="GO:0005886">
    <property type="term" value="C:plasma membrane"/>
    <property type="evidence" value="ECO:0007669"/>
    <property type="project" value="UniProtKB-SubCell"/>
</dbReference>
<sequence length="456" mass="52121">MIKIVKDKVIYYVLTLIFIAILFSIAAYTKRTNFILFITQYAVLFGIFWMVLAKNSSIKQILIVGLLARVTLLFISPELSNDFYRFIWDGELLLQGTNPYQYTPNELISYGAFLSNDYYLSLYHGMGELSQANYSCYPVLNQFFFAIAALFSDNLSINLVVLKLIIILGDLGVFFFGIKILKILGQAQNKIAWYFVNPFILLEFSGNLHFEGVMLCFILGFIYYILKNNWIIAGLFLGLAIHIKLIPLLFIPFVYKKLKWRNSVGFTAVVILVVLLFAGILLDAQNIGHFLSSLQLYFKSFQFNASVFAWVNLAYSEYIGWDTTQIVGPLLSKIAIGGILLLGLLKADKKPNDFIIAILFALTIYYVFATTVHPWYISLVLTFSMFTNYKFGVLWSALVMFSYLAYAHADFSENILLNSLLYLALFIYIGIEIKNNSSKKDIKIQWKDFMGISTKD</sequence>
<dbReference type="EMBL" id="QKSB01000002">
    <property type="protein sequence ID" value="PZE17984.1"/>
    <property type="molecule type" value="Genomic_DNA"/>
</dbReference>
<organism evidence="2 3">
    <name type="scientific">Putridiphycobacter roseus</name>
    <dbReference type="NCBI Taxonomy" id="2219161"/>
    <lineage>
        <taxon>Bacteria</taxon>
        <taxon>Pseudomonadati</taxon>
        <taxon>Bacteroidota</taxon>
        <taxon>Flavobacteriia</taxon>
        <taxon>Flavobacteriales</taxon>
        <taxon>Crocinitomicaceae</taxon>
        <taxon>Putridiphycobacter</taxon>
    </lineage>
</organism>
<comment type="caution">
    <text evidence="2">The sequence shown here is derived from an EMBL/GenBank/DDBJ whole genome shotgun (WGS) entry which is preliminary data.</text>
</comment>
<keyword evidence="1" id="KW-0472">Membrane</keyword>
<feature type="transmembrane region" description="Helical" evidence="1">
    <location>
        <begin position="354"/>
        <end position="377"/>
    </location>
</feature>
<dbReference type="AlphaFoldDB" id="A0A2W1N2C7"/>
<evidence type="ECO:0000256" key="1">
    <source>
        <dbReference type="SAM" id="Phobius"/>
    </source>
</evidence>
<feature type="transmembrane region" description="Helical" evidence="1">
    <location>
        <begin position="415"/>
        <end position="433"/>
    </location>
</feature>
<feature type="transmembrane region" description="Helical" evidence="1">
    <location>
        <begin position="9"/>
        <end position="28"/>
    </location>
</feature>
<feature type="transmembrane region" description="Helical" evidence="1">
    <location>
        <begin position="230"/>
        <end position="251"/>
    </location>
</feature>
<protein>
    <recommendedName>
        <fullName evidence="4">Mannosyltransferase</fullName>
    </recommendedName>
</protein>
<dbReference type="GO" id="GO:0016758">
    <property type="term" value="F:hexosyltransferase activity"/>
    <property type="evidence" value="ECO:0007669"/>
    <property type="project" value="InterPro"/>
</dbReference>